<dbReference type="Proteomes" id="UP001189915">
    <property type="component" value="Unassembled WGS sequence"/>
</dbReference>
<organism evidence="2 3">
    <name type="scientific">Ralstonia wenshanensis</name>
    <dbReference type="NCBI Taxonomy" id="2842456"/>
    <lineage>
        <taxon>Bacteria</taxon>
        <taxon>Pseudomonadati</taxon>
        <taxon>Pseudomonadota</taxon>
        <taxon>Betaproteobacteria</taxon>
        <taxon>Burkholderiales</taxon>
        <taxon>Burkholderiaceae</taxon>
        <taxon>Ralstonia</taxon>
    </lineage>
</organism>
<name>A0AAD2B9W2_9RALS</name>
<feature type="transmembrane region" description="Helical" evidence="1">
    <location>
        <begin position="43"/>
        <end position="61"/>
    </location>
</feature>
<dbReference type="EMBL" id="CATWAF010000012">
    <property type="protein sequence ID" value="CAJ0707928.1"/>
    <property type="molecule type" value="Genomic_DNA"/>
</dbReference>
<evidence type="ECO:0000313" key="2">
    <source>
        <dbReference type="EMBL" id="CAJ0707928.1"/>
    </source>
</evidence>
<feature type="transmembrane region" description="Helical" evidence="1">
    <location>
        <begin position="130"/>
        <end position="148"/>
    </location>
</feature>
<gene>
    <name evidence="2" type="ORF">LMG18091_05092</name>
</gene>
<evidence type="ECO:0008006" key="4">
    <source>
        <dbReference type="Google" id="ProtNLM"/>
    </source>
</evidence>
<dbReference type="AlphaFoldDB" id="A0AAD2B9W2"/>
<keyword evidence="1" id="KW-1133">Transmembrane helix</keyword>
<comment type="caution">
    <text evidence="2">The sequence shown here is derived from an EMBL/GenBank/DDBJ whole genome shotgun (WGS) entry which is preliminary data.</text>
</comment>
<protein>
    <recommendedName>
        <fullName evidence="4">DUF3429 domain-containing protein</fullName>
    </recommendedName>
</protein>
<evidence type="ECO:0000256" key="1">
    <source>
        <dbReference type="SAM" id="Phobius"/>
    </source>
</evidence>
<keyword evidence="1" id="KW-0472">Membrane</keyword>
<dbReference type="PANTHER" id="PTHR15887:SF1">
    <property type="entry name" value="TRANSMEMBRANE PROTEIN 69"/>
    <property type="match status" value="1"/>
</dbReference>
<reference evidence="2 3" key="1">
    <citation type="submission" date="2023-07" db="EMBL/GenBank/DDBJ databases">
        <authorList>
            <person name="Peeters C."/>
        </authorList>
    </citation>
    <scope>NUCLEOTIDE SEQUENCE [LARGE SCALE GENOMIC DNA]</scope>
    <source>
        <strain evidence="2 3">LMG 18091</strain>
    </source>
</reference>
<sequence>MSTQPKDLRGLAVLLGIGGLIPFIALAWLGLRDTSGSSEYQHSLVVYAASITSFVGAVHWGRVLNEANTTRRHVLQLAWSVVPSLAAWGATMGGEPRTALIRMAMVLAACWLTDAVFLRWGAIPVWYFRLRSLLTFVAVASLMLTGLASPG</sequence>
<feature type="transmembrane region" description="Helical" evidence="1">
    <location>
        <begin position="73"/>
        <end position="93"/>
    </location>
</feature>
<feature type="transmembrane region" description="Helical" evidence="1">
    <location>
        <begin position="99"/>
        <end position="118"/>
    </location>
</feature>
<accession>A0AAD2B9W2</accession>
<feature type="transmembrane region" description="Helical" evidence="1">
    <location>
        <begin position="12"/>
        <end position="31"/>
    </location>
</feature>
<keyword evidence="1" id="KW-0812">Transmembrane</keyword>
<evidence type="ECO:0000313" key="3">
    <source>
        <dbReference type="Proteomes" id="UP001189915"/>
    </source>
</evidence>
<dbReference type="InterPro" id="IPR021836">
    <property type="entry name" value="DUF3429"/>
</dbReference>
<dbReference type="RefSeq" id="WP_316871966.1">
    <property type="nucleotide sequence ID" value="NZ_CATWAF010000012.1"/>
</dbReference>
<proteinExistence type="predicted"/>
<dbReference type="PANTHER" id="PTHR15887">
    <property type="entry name" value="TRANSMEMBRANE PROTEIN 69"/>
    <property type="match status" value="1"/>
</dbReference>
<keyword evidence="3" id="KW-1185">Reference proteome</keyword>
<dbReference type="Pfam" id="PF11911">
    <property type="entry name" value="DUF3429"/>
    <property type="match status" value="1"/>
</dbReference>